<dbReference type="NCBIfam" id="TIGR03349">
    <property type="entry name" value="IV_VI_DotU"/>
    <property type="match status" value="1"/>
</dbReference>
<dbReference type="PANTHER" id="PTHR38033">
    <property type="entry name" value="MEMBRANE PROTEIN-RELATED"/>
    <property type="match status" value="1"/>
</dbReference>
<dbReference type="Pfam" id="PF09850">
    <property type="entry name" value="DotU"/>
    <property type="match status" value="1"/>
</dbReference>
<dbReference type="KEGG" id="ppho:CTZ24_17600"/>
<dbReference type="Proteomes" id="UP000424872">
    <property type="component" value="Chromosome"/>
</dbReference>
<evidence type="ECO:0000259" key="1">
    <source>
        <dbReference type="Pfam" id="PF09850"/>
    </source>
</evidence>
<accession>A0AAP9KQM0</accession>
<dbReference type="EMBL" id="JAUOOM010000018">
    <property type="protein sequence ID" value="MDO6408475.1"/>
    <property type="molecule type" value="Genomic_DNA"/>
</dbReference>
<reference evidence="3" key="2">
    <citation type="journal article" date="2020" name="Environ. Microbiol.">
        <title>The extreme plant-growth-promoting properties of Pantoea phytobeneficialis MSR2 revealed by functional and genomic analysis.</title>
        <authorList>
            <person name="Nascimento F.X."/>
            <person name="Hernandez A.G."/>
            <person name="Glick B.R."/>
            <person name="Rossi M.J."/>
        </authorList>
    </citation>
    <scope>NUCLEOTIDE SEQUENCE</scope>
    <source>
        <strain evidence="3">MSR2</strain>
    </source>
</reference>
<dbReference type="InterPro" id="IPR017732">
    <property type="entry name" value="T4/T6SS_DotU"/>
</dbReference>
<evidence type="ECO:0000313" key="2">
    <source>
        <dbReference type="EMBL" id="MDO6408475.1"/>
    </source>
</evidence>
<dbReference type="RefSeq" id="WP_208724226.1">
    <property type="nucleotide sequence ID" value="NZ_CP024636.1"/>
</dbReference>
<dbReference type="NCBIfam" id="NF038239">
    <property type="entry name" value="T6SS_TssL_short"/>
    <property type="match status" value="1"/>
</dbReference>
<feature type="domain" description="Type IV / VI secretion system DotU" evidence="1">
    <location>
        <begin position="15"/>
        <end position="210"/>
    </location>
</feature>
<dbReference type="EMBL" id="CP024636">
    <property type="protein sequence ID" value="QGR08140.1"/>
    <property type="molecule type" value="Genomic_DNA"/>
</dbReference>
<keyword evidence="5" id="KW-1185">Reference proteome</keyword>
<proteinExistence type="predicted"/>
<sequence length="226" mass="25137">MSDNQLESPVDIDALMLNCWLQVIGLRHQPQFREGEGKALWQRCVTDIERVQKVLRNAGVSDESRHDILRAHCALLDEAVKGRGVQDDACTQWYHLPLQGHFLHTIDAGETLCDRMRQVLSQPAADAQVVKCFHRVMLLGFLGGYPSLDVTERQNLIGALNERVPPCSLTTDQPLLVGAGSGLSQGVLSHWPVRLGIAALLLLALWWGLDRWLDQLIATLLPEVKG</sequence>
<evidence type="ECO:0000313" key="4">
    <source>
        <dbReference type="Proteomes" id="UP000424872"/>
    </source>
</evidence>
<dbReference type="PANTHER" id="PTHR38033:SF1">
    <property type="entry name" value="DOTU FAMILY TYPE IV_VI SECRETION SYSTEM PROTEIN"/>
    <property type="match status" value="1"/>
</dbReference>
<dbReference type="InterPro" id="IPR038522">
    <property type="entry name" value="T4/T6SS_DotU_sf"/>
</dbReference>
<protein>
    <submittedName>
        <fullName evidence="2">Type VI secretion system protein TssL, short form</fullName>
    </submittedName>
</protein>
<dbReference type="Gene3D" id="1.25.40.590">
    <property type="entry name" value="Type IV / VI secretion system, DotU"/>
    <property type="match status" value="1"/>
</dbReference>
<dbReference type="AlphaFoldDB" id="A0AAP9KQM0"/>
<evidence type="ECO:0000313" key="3">
    <source>
        <dbReference type="EMBL" id="QGR08140.1"/>
    </source>
</evidence>
<reference evidence="2" key="3">
    <citation type="submission" date="2023-07" db="EMBL/GenBank/DDBJ databases">
        <title>The extreme plant-growth-promoting properties of Pantoea phytobeneficialis PF55 revealed by functional and genomic analysis.</title>
        <authorList>
            <person name="Nascimento F.X."/>
            <person name="Marcio R.J."/>
        </authorList>
    </citation>
    <scope>NUCLEOTIDE SEQUENCE</scope>
    <source>
        <strain evidence="2">PF55</strain>
    </source>
</reference>
<dbReference type="Proteomes" id="UP001171299">
    <property type="component" value="Unassembled WGS sequence"/>
</dbReference>
<reference evidence="4" key="1">
    <citation type="submission" date="2017-11" db="EMBL/GenBank/DDBJ databases">
        <title>Genome sequence of Pantoea sp. MSR2.</title>
        <authorList>
            <person name="Nascimento F.X."/>
        </authorList>
    </citation>
    <scope>NUCLEOTIDE SEQUENCE [LARGE SCALE GENOMIC DNA]</scope>
    <source>
        <strain evidence="4">MSR2</strain>
    </source>
</reference>
<name>A0AAP9KQM0_9GAMM</name>
<gene>
    <name evidence="2" type="primary">tssL</name>
    <name evidence="3" type="ORF">CTZ24_17600</name>
    <name evidence="2" type="ORF">Q3404_18060</name>
</gene>
<evidence type="ECO:0000313" key="5">
    <source>
        <dbReference type="Proteomes" id="UP001171299"/>
    </source>
</evidence>
<organism evidence="3 4">
    <name type="scientific">Pantoea phytobeneficialis</name>
    <dbReference type="NCBI Taxonomy" id="2052056"/>
    <lineage>
        <taxon>Bacteria</taxon>
        <taxon>Pseudomonadati</taxon>
        <taxon>Pseudomonadota</taxon>
        <taxon>Gammaproteobacteria</taxon>
        <taxon>Enterobacterales</taxon>
        <taxon>Erwiniaceae</taxon>
        <taxon>Pantoea</taxon>
    </lineage>
</organism>